<dbReference type="SUPFAM" id="SSF55729">
    <property type="entry name" value="Acyl-CoA N-acyltransferases (Nat)"/>
    <property type="match status" value="1"/>
</dbReference>
<dbReference type="InterPro" id="IPR016181">
    <property type="entry name" value="Acyl_CoA_acyltransferase"/>
</dbReference>
<sequence>MIVSLRRPDADAFETLLTLSHEQHDHEALPFDRTPVAATFNTLLSQPERGDVFLIDVEHEGEIETIGFLVVAYSFSVENGGSVGVIDQFFIQQSWRRQGVGSQVIPHVEARAKEKECVAVILEVNIGNKGARLFYEQFDYQPRRQHCIMTKRL</sequence>
<name>A0AA47LQD9_9GAMM</name>
<gene>
    <name evidence="2" type="ORF">N8M53_06765</name>
</gene>
<evidence type="ECO:0000313" key="3">
    <source>
        <dbReference type="Proteomes" id="UP001164748"/>
    </source>
</evidence>
<evidence type="ECO:0000259" key="1">
    <source>
        <dbReference type="PROSITE" id="PS51186"/>
    </source>
</evidence>
<dbReference type="RefSeq" id="WP_269578218.1">
    <property type="nucleotide sequence ID" value="NZ_CP114588.1"/>
</dbReference>
<dbReference type="InterPro" id="IPR000182">
    <property type="entry name" value="GNAT_dom"/>
</dbReference>
<reference evidence="2" key="1">
    <citation type="submission" date="2022-09" db="EMBL/GenBank/DDBJ databases">
        <authorList>
            <person name="Li Z.-J."/>
        </authorList>
    </citation>
    <scope>NUCLEOTIDE SEQUENCE</scope>
    <source>
        <strain evidence="2">TGB11</strain>
    </source>
</reference>
<dbReference type="Proteomes" id="UP001164748">
    <property type="component" value="Chromosome"/>
</dbReference>
<dbReference type="CDD" id="cd04301">
    <property type="entry name" value="NAT_SF"/>
    <property type="match status" value="1"/>
</dbReference>
<proteinExistence type="predicted"/>
<organism evidence="2 3">
    <name type="scientific">Salinivibrio kushneri</name>
    <dbReference type="NCBI Taxonomy" id="1908198"/>
    <lineage>
        <taxon>Bacteria</taxon>
        <taxon>Pseudomonadati</taxon>
        <taxon>Pseudomonadota</taxon>
        <taxon>Gammaproteobacteria</taxon>
        <taxon>Vibrionales</taxon>
        <taxon>Vibrionaceae</taxon>
        <taxon>Salinivibrio</taxon>
    </lineage>
</organism>
<dbReference type="PROSITE" id="PS51186">
    <property type="entry name" value="GNAT"/>
    <property type="match status" value="1"/>
</dbReference>
<evidence type="ECO:0000313" key="2">
    <source>
        <dbReference type="EMBL" id="WBA07575.1"/>
    </source>
</evidence>
<dbReference type="Pfam" id="PF00583">
    <property type="entry name" value="Acetyltransf_1"/>
    <property type="match status" value="1"/>
</dbReference>
<protein>
    <submittedName>
        <fullName evidence="2">GNAT family N-acetyltransferase</fullName>
    </submittedName>
</protein>
<dbReference type="EMBL" id="CP114588">
    <property type="protein sequence ID" value="WBA07575.1"/>
    <property type="molecule type" value="Genomic_DNA"/>
</dbReference>
<dbReference type="GO" id="GO:0016747">
    <property type="term" value="F:acyltransferase activity, transferring groups other than amino-acyl groups"/>
    <property type="evidence" value="ECO:0007669"/>
    <property type="project" value="InterPro"/>
</dbReference>
<feature type="domain" description="N-acetyltransferase" evidence="1">
    <location>
        <begin position="3"/>
        <end position="153"/>
    </location>
</feature>
<dbReference type="AlphaFoldDB" id="A0AA47LQD9"/>
<accession>A0AA47LQD9</accession>
<dbReference type="Gene3D" id="3.40.630.30">
    <property type="match status" value="1"/>
</dbReference>